<reference evidence="2" key="2">
    <citation type="submission" date="2020-09" db="EMBL/GenBank/DDBJ databases">
        <authorList>
            <person name="Sun Q."/>
            <person name="Ohkuma M."/>
        </authorList>
    </citation>
    <scope>NUCLEOTIDE SEQUENCE</scope>
    <source>
        <strain evidence="2">JCM 3035</strain>
    </source>
</reference>
<protein>
    <submittedName>
        <fullName evidence="2">Phosphoribosyltransferase</fullName>
    </submittedName>
</protein>
<dbReference type="EMBL" id="BMPQ01000010">
    <property type="protein sequence ID" value="GGK77715.1"/>
    <property type="molecule type" value="Genomic_DNA"/>
</dbReference>
<dbReference type="Gene3D" id="3.30.1310.20">
    <property type="entry name" value="PRTase-like"/>
    <property type="match status" value="1"/>
</dbReference>
<dbReference type="AlphaFoldDB" id="A0A917VG55"/>
<dbReference type="Proteomes" id="UP000637788">
    <property type="component" value="Unassembled WGS sequence"/>
</dbReference>
<evidence type="ECO:0000313" key="3">
    <source>
        <dbReference type="Proteomes" id="UP000637788"/>
    </source>
</evidence>
<dbReference type="SUPFAM" id="SSF53271">
    <property type="entry name" value="PRTase-like"/>
    <property type="match status" value="1"/>
</dbReference>
<gene>
    <name evidence="2" type="ORF">GCM10010094_43630</name>
</gene>
<keyword evidence="2" id="KW-0328">Glycosyltransferase</keyword>
<dbReference type="GO" id="GO:0016757">
    <property type="term" value="F:glycosyltransferase activity"/>
    <property type="evidence" value="ECO:0007669"/>
    <property type="project" value="UniProtKB-KW"/>
</dbReference>
<dbReference type="InterPro" id="IPR000836">
    <property type="entry name" value="PRTase_dom"/>
</dbReference>
<dbReference type="CDD" id="cd06223">
    <property type="entry name" value="PRTases_typeI"/>
    <property type="match status" value="1"/>
</dbReference>
<proteinExistence type="predicted"/>
<reference evidence="2" key="1">
    <citation type="journal article" date="2014" name="Int. J. Syst. Evol. Microbiol.">
        <title>Complete genome sequence of Corynebacterium casei LMG S-19264T (=DSM 44701T), isolated from a smear-ripened cheese.</title>
        <authorList>
            <consortium name="US DOE Joint Genome Institute (JGI-PGF)"/>
            <person name="Walter F."/>
            <person name="Albersmeier A."/>
            <person name="Kalinowski J."/>
            <person name="Ruckert C."/>
        </authorList>
    </citation>
    <scope>NUCLEOTIDE SEQUENCE</scope>
    <source>
        <strain evidence="2">JCM 3035</strain>
    </source>
</reference>
<keyword evidence="3" id="KW-1185">Reference proteome</keyword>
<evidence type="ECO:0000259" key="1">
    <source>
        <dbReference type="Pfam" id="PF00156"/>
    </source>
</evidence>
<dbReference type="InterPro" id="IPR029057">
    <property type="entry name" value="PRTase-like"/>
</dbReference>
<name>A0A917VG55_9ACTN</name>
<organism evidence="2 3">
    <name type="scientific">Streptomyces flaveus</name>
    <dbReference type="NCBI Taxonomy" id="66370"/>
    <lineage>
        <taxon>Bacteria</taxon>
        <taxon>Bacillati</taxon>
        <taxon>Actinomycetota</taxon>
        <taxon>Actinomycetes</taxon>
        <taxon>Kitasatosporales</taxon>
        <taxon>Streptomycetaceae</taxon>
        <taxon>Streptomyces</taxon>
        <taxon>Streptomyces aurantiacus group</taxon>
    </lineage>
</organism>
<dbReference type="Pfam" id="PF00156">
    <property type="entry name" value="Pribosyltran"/>
    <property type="match status" value="1"/>
</dbReference>
<comment type="caution">
    <text evidence="2">The sequence shown here is derived from an EMBL/GenBank/DDBJ whole genome shotgun (WGS) entry which is preliminary data.</text>
</comment>
<feature type="domain" description="Phosphoribosyltransferase" evidence="1">
    <location>
        <begin position="24"/>
        <end position="184"/>
    </location>
</feature>
<sequence>MRFQNRRQAGQDLAVALLRRAEGGGFVDPLVLALPRGGVPVAAEIAHALRAPLDVLVVRKIGAPGQPEAGVGAVVGEDPPVFDQEALALLDMTEYQFTQAVARQRAEVHRLEELYREGRPAPRVRDRTVILVDDGLATGVTARAALLHLRRRSPARLVLAIPVCSGLGVVRQHEADDVICLHRPEHFYAVGEWYVDFGQLSDREVIDTLRSVHTPASGG</sequence>
<dbReference type="Gene3D" id="3.40.50.2020">
    <property type="match status" value="1"/>
</dbReference>
<accession>A0A917VG55</accession>
<evidence type="ECO:0000313" key="2">
    <source>
        <dbReference type="EMBL" id="GGK77715.1"/>
    </source>
</evidence>
<dbReference type="RefSeq" id="WP_189323559.1">
    <property type="nucleotide sequence ID" value="NZ_BMPQ01000010.1"/>
</dbReference>
<keyword evidence="2" id="KW-0808">Transferase</keyword>